<gene>
    <name evidence="2" type="ORF">BC938DRAFT_475406</name>
</gene>
<dbReference type="GO" id="GO:0004674">
    <property type="term" value="F:protein serine/threonine kinase activity"/>
    <property type="evidence" value="ECO:0007669"/>
    <property type="project" value="TreeGrafter"/>
</dbReference>
<feature type="non-terminal residue" evidence="2">
    <location>
        <position position="289"/>
    </location>
</feature>
<dbReference type="SUPFAM" id="SSF56112">
    <property type="entry name" value="Protein kinase-like (PK-like)"/>
    <property type="match status" value="1"/>
</dbReference>
<name>A0A433PVD1_9FUNG</name>
<proteinExistence type="predicted"/>
<evidence type="ECO:0000313" key="2">
    <source>
        <dbReference type="EMBL" id="RUS21467.1"/>
    </source>
</evidence>
<feature type="domain" description="Protein kinase" evidence="1">
    <location>
        <begin position="1"/>
        <end position="273"/>
    </location>
</feature>
<evidence type="ECO:0000259" key="1">
    <source>
        <dbReference type="PROSITE" id="PS50011"/>
    </source>
</evidence>
<organism evidence="2 3">
    <name type="scientific">Jimgerdemannia flammicorona</name>
    <dbReference type="NCBI Taxonomy" id="994334"/>
    <lineage>
        <taxon>Eukaryota</taxon>
        <taxon>Fungi</taxon>
        <taxon>Fungi incertae sedis</taxon>
        <taxon>Mucoromycota</taxon>
        <taxon>Mucoromycotina</taxon>
        <taxon>Endogonomycetes</taxon>
        <taxon>Endogonales</taxon>
        <taxon>Endogonaceae</taxon>
        <taxon>Jimgerdemannia</taxon>
    </lineage>
</organism>
<dbReference type="GO" id="GO:0005524">
    <property type="term" value="F:ATP binding"/>
    <property type="evidence" value="ECO:0007669"/>
    <property type="project" value="InterPro"/>
</dbReference>
<comment type="caution">
    <text evidence="2">The sequence shown here is derived from an EMBL/GenBank/DDBJ whole genome shotgun (WGS) entry which is preliminary data.</text>
</comment>
<dbReference type="InterPro" id="IPR000719">
    <property type="entry name" value="Prot_kinase_dom"/>
</dbReference>
<dbReference type="GO" id="GO:0044773">
    <property type="term" value="P:mitotic DNA damage checkpoint signaling"/>
    <property type="evidence" value="ECO:0007669"/>
    <property type="project" value="TreeGrafter"/>
</dbReference>
<dbReference type="GO" id="GO:0005634">
    <property type="term" value="C:nucleus"/>
    <property type="evidence" value="ECO:0007669"/>
    <property type="project" value="TreeGrafter"/>
</dbReference>
<dbReference type="InterPro" id="IPR011009">
    <property type="entry name" value="Kinase-like_dom_sf"/>
</dbReference>
<reference evidence="2 3" key="1">
    <citation type="journal article" date="2018" name="New Phytol.">
        <title>Phylogenomics of Endogonaceae and evolution of mycorrhizas within Mucoromycota.</title>
        <authorList>
            <person name="Chang Y."/>
            <person name="Desiro A."/>
            <person name="Na H."/>
            <person name="Sandor L."/>
            <person name="Lipzen A."/>
            <person name="Clum A."/>
            <person name="Barry K."/>
            <person name="Grigoriev I.V."/>
            <person name="Martin F.M."/>
            <person name="Stajich J.E."/>
            <person name="Smith M.E."/>
            <person name="Bonito G."/>
            <person name="Spatafora J.W."/>
        </authorList>
    </citation>
    <scope>NUCLEOTIDE SEQUENCE [LARGE SCALE GENOMIC DNA]</scope>
    <source>
        <strain evidence="2 3">AD002</strain>
    </source>
</reference>
<keyword evidence="2" id="KW-0808">Transferase</keyword>
<accession>A0A433PVD1</accession>
<dbReference type="Gene3D" id="1.10.510.10">
    <property type="entry name" value="Transferase(Phosphotransferase) domain 1"/>
    <property type="match status" value="1"/>
</dbReference>
<dbReference type="AlphaFoldDB" id="A0A433PVD1"/>
<keyword evidence="2" id="KW-0418">Kinase</keyword>
<dbReference type="PROSITE" id="PS50011">
    <property type="entry name" value="PROTEIN_KINASE_DOM"/>
    <property type="match status" value="1"/>
</dbReference>
<dbReference type="GO" id="GO:0005737">
    <property type="term" value="C:cytoplasm"/>
    <property type="evidence" value="ECO:0007669"/>
    <property type="project" value="TreeGrafter"/>
</dbReference>
<protein>
    <submittedName>
        <fullName evidence="2">Kinase-like domain-containing protein</fullName>
    </submittedName>
</protein>
<dbReference type="Pfam" id="PF00069">
    <property type="entry name" value="Pkinase"/>
    <property type="match status" value="1"/>
</dbReference>
<dbReference type="EMBL" id="RBNJ01020564">
    <property type="protein sequence ID" value="RUS21467.1"/>
    <property type="molecule type" value="Genomic_DNA"/>
</dbReference>
<dbReference type="PANTHER" id="PTHR44167:SF24">
    <property type="entry name" value="SERINE_THREONINE-PROTEIN KINASE CHK2"/>
    <property type="match status" value="1"/>
</dbReference>
<keyword evidence="3" id="KW-1185">Reference proteome</keyword>
<dbReference type="Proteomes" id="UP000274822">
    <property type="component" value="Unassembled WGS sequence"/>
</dbReference>
<sequence length="289" mass="33105">MAFNERLTQLNVGASIFGVTVDELIHTGKNSTIHKVKASNGAVYLLKITDRHDNYPPIQHPNIGNIIRRHQDKNIIYSLTGPVVDSLYNRFISKQGERCAVVDDINEQMNIKAIFSQIFDVLLCLHTHNIYQYTITPQSIFYTIRADNTLEVKLFDFDYAVIVHIGGWTPLVMLPNDELQACIHNQQQPSILEKADVWSLGISLYQILMNQAQLLNGGWTIVKEVFNIDSAFQQNYTPVFLEFMQGVLHPDVEQRWSLVKAYDAFTLIQNFWLPRVTEDEKECGSDCDI</sequence>
<evidence type="ECO:0000313" key="3">
    <source>
        <dbReference type="Proteomes" id="UP000274822"/>
    </source>
</evidence>
<dbReference type="SMART" id="SM00220">
    <property type="entry name" value="S_TKc"/>
    <property type="match status" value="1"/>
</dbReference>
<dbReference type="PANTHER" id="PTHR44167">
    <property type="entry name" value="OVARIAN-SPECIFIC SERINE/THREONINE-PROTEIN KINASE LOK-RELATED"/>
    <property type="match status" value="1"/>
</dbReference>